<dbReference type="InterPro" id="IPR009553">
    <property type="entry name" value="DUF1173"/>
</dbReference>
<proteinExistence type="predicted"/>
<dbReference type="Proteomes" id="UP000238605">
    <property type="component" value="Unassembled WGS sequence"/>
</dbReference>
<reference evidence="1 2" key="1">
    <citation type="submission" date="2018-02" db="EMBL/GenBank/DDBJ databases">
        <title>Reclassifiation of [Polyangium] brachysporum DSM 7029 as Guopingzhaonella breviflexa gen. nov., sp. nov., a member of the family Comamonadaceae.</title>
        <authorList>
            <person name="Tang B."/>
        </authorList>
    </citation>
    <scope>NUCLEOTIDE SEQUENCE [LARGE SCALE GENOMIC DNA]</scope>
    <source>
        <strain evidence="1 2">BCRC 80649</strain>
    </source>
</reference>
<sequence>MDGQRFAIGGRVVDADDPQLQDLLAQAYEAPGRPRCLCVAGGVEMYVAFHRHFQIKRMPETGDRHHPACPSYEPGPAMSGLGELVGDAVVQLDPARVELHVDFPWARVPGRPGVSREPAEPSEVGRTRRRMSLRALMHFLFERAGFNRWSPGMAGKRNQAVLHKYLMHAAEAVQVKGEPLSNRLYVPEAFSESAKAEQADRRRARLSVLQPHDGRQPLAVVLGEFKGWESTPAGARIWIRHMPDAPLLADARTWARVQRGFAPLFEALDSDGGRGLRLMLAALIRARREHTYEIDLASLMLTSEEWIPLEGVHEAPLVRALVAQGRRFVKPMRYDARTAAGFANAILLDVGAEPVPLHVLSAFMTPIAAQEKRRAVAQAGGRSWVWSTEVPMPRLPEATARVESEI</sequence>
<keyword evidence="2" id="KW-1185">Reference proteome</keyword>
<protein>
    <recommendedName>
        <fullName evidence="3">DUF1173 domain-containing protein</fullName>
    </recommendedName>
</protein>
<dbReference type="OrthoDB" id="5572968at2"/>
<dbReference type="AlphaFoldDB" id="A0A2S5SWL9"/>
<dbReference type="Pfam" id="PF06666">
    <property type="entry name" value="DUF1173"/>
    <property type="match status" value="1"/>
</dbReference>
<dbReference type="EMBL" id="PSNX01000004">
    <property type="protein sequence ID" value="PPE67126.1"/>
    <property type="molecule type" value="Genomic_DNA"/>
</dbReference>
<gene>
    <name evidence="1" type="ORF">C1704_06740</name>
</gene>
<organism evidence="1 2">
    <name type="scientific">Caldimonas caldifontis</name>
    <dbReference type="NCBI Taxonomy" id="1452508"/>
    <lineage>
        <taxon>Bacteria</taxon>
        <taxon>Pseudomonadati</taxon>
        <taxon>Pseudomonadota</taxon>
        <taxon>Betaproteobacteria</taxon>
        <taxon>Burkholderiales</taxon>
        <taxon>Sphaerotilaceae</taxon>
        <taxon>Caldimonas</taxon>
    </lineage>
</organism>
<evidence type="ECO:0008006" key="3">
    <source>
        <dbReference type="Google" id="ProtNLM"/>
    </source>
</evidence>
<accession>A0A2S5SWL9</accession>
<evidence type="ECO:0000313" key="2">
    <source>
        <dbReference type="Proteomes" id="UP000238605"/>
    </source>
</evidence>
<comment type="caution">
    <text evidence="1">The sequence shown here is derived from an EMBL/GenBank/DDBJ whole genome shotgun (WGS) entry which is preliminary data.</text>
</comment>
<name>A0A2S5SWL9_9BURK</name>
<evidence type="ECO:0000313" key="1">
    <source>
        <dbReference type="EMBL" id="PPE67126.1"/>
    </source>
</evidence>